<evidence type="ECO:0000313" key="7">
    <source>
        <dbReference type="Proteomes" id="UP000382040"/>
    </source>
</evidence>
<dbReference type="AlphaFoldDB" id="A0A5E5BU77"/>
<dbReference type="SUPFAM" id="SSF46785">
    <property type="entry name" value="Winged helix' DNA-binding domain"/>
    <property type="match status" value="1"/>
</dbReference>
<dbReference type="Gene3D" id="1.10.10.10">
    <property type="entry name" value="Winged helix-like DNA-binding domain superfamily/Winged helix DNA-binding domain"/>
    <property type="match status" value="1"/>
</dbReference>
<protein>
    <submittedName>
        <fullName evidence="6">MarR family transcriptional regulator</fullName>
    </submittedName>
</protein>
<dbReference type="SMART" id="SM00347">
    <property type="entry name" value="HTH_MARR"/>
    <property type="match status" value="1"/>
</dbReference>
<organism evidence="6 7">
    <name type="scientific">Pandoraea bronchicola</name>
    <dbReference type="NCBI Taxonomy" id="2508287"/>
    <lineage>
        <taxon>Bacteria</taxon>
        <taxon>Pseudomonadati</taxon>
        <taxon>Pseudomonadota</taxon>
        <taxon>Betaproteobacteria</taxon>
        <taxon>Burkholderiales</taxon>
        <taxon>Burkholderiaceae</taxon>
        <taxon>Pandoraea</taxon>
    </lineage>
</organism>
<feature type="region of interest" description="Disordered" evidence="4">
    <location>
        <begin position="1"/>
        <end position="26"/>
    </location>
</feature>
<dbReference type="EMBL" id="CABPST010000006">
    <property type="protein sequence ID" value="VVE88702.1"/>
    <property type="molecule type" value="Genomic_DNA"/>
</dbReference>
<keyword evidence="3" id="KW-0804">Transcription</keyword>
<dbReference type="InterPro" id="IPR000835">
    <property type="entry name" value="HTH_MarR-typ"/>
</dbReference>
<keyword evidence="2" id="KW-0238">DNA-binding</keyword>
<evidence type="ECO:0000313" key="6">
    <source>
        <dbReference type="EMBL" id="VVE88702.1"/>
    </source>
</evidence>
<reference evidence="6 7" key="1">
    <citation type="submission" date="2019-08" db="EMBL/GenBank/DDBJ databases">
        <authorList>
            <person name="Peeters C."/>
        </authorList>
    </citation>
    <scope>NUCLEOTIDE SEQUENCE [LARGE SCALE GENOMIC DNA]</scope>
    <source>
        <strain evidence="6 7">LMG 20603</strain>
    </source>
</reference>
<dbReference type="OrthoDB" id="32523at2"/>
<name>A0A5E5BU77_9BURK</name>
<accession>A0A5E5BU77</accession>
<evidence type="ECO:0000256" key="3">
    <source>
        <dbReference type="ARBA" id="ARBA00023163"/>
    </source>
</evidence>
<keyword evidence="1" id="KW-0805">Transcription regulation</keyword>
<evidence type="ECO:0000256" key="1">
    <source>
        <dbReference type="ARBA" id="ARBA00023015"/>
    </source>
</evidence>
<dbReference type="PROSITE" id="PS50995">
    <property type="entry name" value="HTH_MARR_2"/>
    <property type="match status" value="1"/>
</dbReference>
<dbReference type="GO" id="GO:0003700">
    <property type="term" value="F:DNA-binding transcription factor activity"/>
    <property type="evidence" value="ECO:0007669"/>
    <property type="project" value="InterPro"/>
</dbReference>
<evidence type="ECO:0000256" key="2">
    <source>
        <dbReference type="ARBA" id="ARBA00023125"/>
    </source>
</evidence>
<dbReference type="RefSeq" id="WP_150559994.1">
    <property type="nucleotide sequence ID" value="NZ_CABPST010000006.1"/>
</dbReference>
<evidence type="ECO:0000256" key="4">
    <source>
        <dbReference type="SAM" id="MobiDB-lite"/>
    </source>
</evidence>
<gene>
    <name evidence="6" type="ORF">PBR20603_02661</name>
</gene>
<dbReference type="PANTHER" id="PTHR42756:SF1">
    <property type="entry name" value="TRANSCRIPTIONAL REPRESSOR OF EMRAB OPERON"/>
    <property type="match status" value="1"/>
</dbReference>
<dbReference type="PRINTS" id="PR00598">
    <property type="entry name" value="HTHMARR"/>
</dbReference>
<proteinExistence type="predicted"/>
<keyword evidence="7" id="KW-1185">Reference proteome</keyword>
<dbReference type="Pfam" id="PF01047">
    <property type="entry name" value="MarR"/>
    <property type="match status" value="1"/>
</dbReference>
<feature type="domain" description="HTH marR-type" evidence="5">
    <location>
        <begin position="49"/>
        <end position="187"/>
    </location>
</feature>
<feature type="compositionally biased region" description="Polar residues" evidence="4">
    <location>
        <begin position="1"/>
        <end position="11"/>
    </location>
</feature>
<dbReference type="InterPro" id="IPR036388">
    <property type="entry name" value="WH-like_DNA-bd_sf"/>
</dbReference>
<dbReference type="InterPro" id="IPR036390">
    <property type="entry name" value="WH_DNA-bd_sf"/>
</dbReference>
<sequence length="190" mass="20819">MGNRSTGNRTTRAAAEIDPTEKAEARNGDAVDSILAQWHRERPDLDVSPMGVIGRLKRCAALVQQQLDATFAEFDMSGWEFDMLATLRRSGAPYRLAPTALFSALMVTSGTMTHRLQRLEARGWIARVANPDDARSTLVQLTDAGFALIERAVEAHVANEHRMLAPLPKATLADIESGLSTWLRALEAGH</sequence>
<dbReference type="PANTHER" id="PTHR42756">
    <property type="entry name" value="TRANSCRIPTIONAL REGULATOR, MARR"/>
    <property type="match status" value="1"/>
</dbReference>
<evidence type="ECO:0000259" key="5">
    <source>
        <dbReference type="PROSITE" id="PS50995"/>
    </source>
</evidence>
<dbReference type="GO" id="GO:0003677">
    <property type="term" value="F:DNA binding"/>
    <property type="evidence" value="ECO:0007669"/>
    <property type="project" value="UniProtKB-KW"/>
</dbReference>
<dbReference type="Proteomes" id="UP000382040">
    <property type="component" value="Unassembled WGS sequence"/>
</dbReference>